<gene>
    <name evidence="2" type="ORF">CINCED_3A019639</name>
</gene>
<feature type="compositionally biased region" description="Low complexity" evidence="1">
    <location>
        <begin position="271"/>
        <end position="282"/>
    </location>
</feature>
<accession>A0A5E4N811</accession>
<dbReference type="AlphaFoldDB" id="A0A5E4N811"/>
<proteinExistence type="predicted"/>
<protein>
    <submittedName>
        <fullName evidence="2">Uncharacterized protein</fullName>
    </submittedName>
</protein>
<dbReference type="Proteomes" id="UP000325440">
    <property type="component" value="Unassembled WGS sequence"/>
</dbReference>
<reference evidence="2 3" key="1">
    <citation type="submission" date="2019-08" db="EMBL/GenBank/DDBJ databases">
        <authorList>
            <person name="Alioto T."/>
            <person name="Alioto T."/>
            <person name="Gomez Garrido J."/>
        </authorList>
    </citation>
    <scope>NUCLEOTIDE SEQUENCE [LARGE SCALE GENOMIC DNA]</scope>
</reference>
<sequence length="331" mass="36546">MSPLIGDLYRHIIRDETMCVKYLQDRQLLPGDGERVCTRTKNGSSCGGALRMCERKSKKRNADGTFQKVVAYKCNRKGCQTYQSIRKGNAFFAFTDANGRCNSQLSLAETVELVWFWVHRVSVGQAVQFTGRNKKTIVDWYELCRDVVVAAFGERAKIGGPGRTVQVYETFYPGDGGPRDARIVVLCGARDDGCLERRCFVVGDRDADTVMPIIRRDVEPGTTIFTDSRCARERLAEYGYLCFGYAGAPAAAVDCVTRAGTQAVQALSRLPDPAGPAASADAGGRRGRGASKIPTAVALSRQLQEEWWRSVHPDKTTVFDEFLGDLKNAFL</sequence>
<evidence type="ECO:0000313" key="2">
    <source>
        <dbReference type="EMBL" id="VVC38540.1"/>
    </source>
</evidence>
<keyword evidence="3" id="KW-1185">Reference proteome</keyword>
<dbReference type="OrthoDB" id="6596289at2759"/>
<dbReference type="EMBL" id="CABPRJ010001479">
    <property type="protein sequence ID" value="VVC38540.1"/>
    <property type="molecule type" value="Genomic_DNA"/>
</dbReference>
<evidence type="ECO:0000313" key="3">
    <source>
        <dbReference type="Proteomes" id="UP000325440"/>
    </source>
</evidence>
<name>A0A5E4N811_9HEMI</name>
<evidence type="ECO:0000256" key="1">
    <source>
        <dbReference type="SAM" id="MobiDB-lite"/>
    </source>
</evidence>
<feature type="region of interest" description="Disordered" evidence="1">
    <location>
        <begin position="270"/>
        <end position="290"/>
    </location>
</feature>
<organism evidence="2 3">
    <name type="scientific">Cinara cedri</name>
    <dbReference type="NCBI Taxonomy" id="506608"/>
    <lineage>
        <taxon>Eukaryota</taxon>
        <taxon>Metazoa</taxon>
        <taxon>Ecdysozoa</taxon>
        <taxon>Arthropoda</taxon>
        <taxon>Hexapoda</taxon>
        <taxon>Insecta</taxon>
        <taxon>Pterygota</taxon>
        <taxon>Neoptera</taxon>
        <taxon>Paraneoptera</taxon>
        <taxon>Hemiptera</taxon>
        <taxon>Sternorrhyncha</taxon>
        <taxon>Aphidomorpha</taxon>
        <taxon>Aphidoidea</taxon>
        <taxon>Aphididae</taxon>
        <taxon>Lachninae</taxon>
        <taxon>Cinara</taxon>
    </lineage>
</organism>